<proteinExistence type="predicted"/>
<evidence type="ECO:0000256" key="1">
    <source>
        <dbReference type="SAM" id="Coils"/>
    </source>
</evidence>
<dbReference type="Pfam" id="PF12489">
    <property type="entry name" value="ARA70"/>
    <property type="match status" value="1"/>
</dbReference>
<dbReference type="GO" id="GO:0006879">
    <property type="term" value="P:intracellular iron ion homeostasis"/>
    <property type="evidence" value="ECO:0007669"/>
    <property type="project" value="InterPro"/>
</dbReference>
<dbReference type="EnsemblMetazoa" id="G749.23">
    <property type="protein sequence ID" value="G749.23:cds"/>
    <property type="gene ID" value="G749"/>
</dbReference>
<keyword evidence="1" id="KW-0175">Coiled coil</keyword>
<keyword evidence="4" id="KW-1185">Reference proteome</keyword>
<dbReference type="InterPro" id="IPR039947">
    <property type="entry name" value="NCoA-4"/>
</dbReference>
<dbReference type="PANTHER" id="PTHR17085:SF3">
    <property type="entry name" value="NUCLEAR RECEPTOR COACTIVATOR 4"/>
    <property type="match status" value="1"/>
</dbReference>
<feature type="coiled-coil region" evidence="1">
    <location>
        <begin position="35"/>
        <end position="69"/>
    </location>
</feature>
<dbReference type="Proteomes" id="UP000005408">
    <property type="component" value="Unassembled WGS sequence"/>
</dbReference>
<dbReference type="AlphaFoldDB" id="A0A8W8NTU5"/>
<evidence type="ECO:0000313" key="4">
    <source>
        <dbReference type="Proteomes" id="UP000005408"/>
    </source>
</evidence>
<feature type="domain" description="Nuclear receptor coactivator 4 N-terminal" evidence="2">
    <location>
        <begin position="56"/>
        <end position="111"/>
    </location>
</feature>
<organism evidence="3 4">
    <name type="scientific">Magallana gigas</name>
    <name type="common">Pacific oyster</name>
    <name type="synonym">Crassostrea gigas</name>
    <dbReference type="NCBI Taxonomy" id="29159"/>
    <lineage>
        <taxon>Eukaryota</taxon>
        <taxon>Metazoa</taxon>
        <taxon>Spiralia</taxon>
        <taxon>Lophotrochozoa</taxon>
        <taxon>Mollusca</taxon>
        <taxon>Bivalvia</taxon>
        <taxon>Autobranchia</taxon>
        <taxon>Pteriomorphia</taxon>
        <taxon>Ostreida</taxon>
        <taxon>Ostreoidea</taxon>
        <taxon>Ostreidae</taxon>
        <taxon>Magallana</taxon>
    </lineage>
</organism>
<evidence type="ECO:0000259" key="2">
    <source>
        <dbReference type="Pfam" id="PF12489"/>
    </source>
</evidence>
<protein>
    <recommendedName>
        <fullName evidence="2">Nuclear receptor coactivator 4 N-terminal domain-containing protein</fullName>
    </recommendedName>
</protein>
<dbReference type="PANTHER" id="PTHR17085">
    <property type="entry name" value="NUCLEAR RECEPTOR COACTIVATOR 4"/>
    <property type="match status" value="1"/>
</dbReference>
<evidence type="ECO:0000313" key="3">
    <source>
        <dbReference type="EnsemblMetazoa" id="G749.23:cds"/>
    </source>
</evidence>
<accession>A0A8W8NTU5</accession>
<reference evidence="3" key="1">
    <citation type="submission" date="2022-08" db="UniProtKB">
        <authorList>
            <consortium name="EnsemblMetazoa"/>
        </authorList>
    </citation>
    <scope>IDENTIFICATION</scope>
    <source>
        <strain evidence="3">05x7-T-G4-1.051#20</strain>
    </source>
</reference>
<sequence>MERKSIELKSERELQVPEVFWFVLVWLKTNERSIHIKMEQQRVQLENSLKEINEVKRKLQQNVSEVKLQVQTAVSRNLEALRNREVWLLNQVELLQSAKDEVLSRQQAKLHKLLGFIQTQKGGTTLTRIDPSDLKPEDFGKIEASGLPHAVFVQAGNPSTSLPKHVEEYEDAEQDVLYKTLQEIQQAKTSSSCIDVRIPKLSPRADDWLAKPSTISMISVSEPKFTMPKLSNKTDDWLYQSAGNNSLSSLCSTTNSVSSIMSGHVSSLTSSHSVPSLTSVGTFSSTQSWLKQIKQDQEDEDDFEIVETGGSSGTPETDMDFHHDFVISPSHSAPNLLQWTYKPSSTVWLKSRPSVSQDSKHWLAKKTENCCNQACQSKKPVDIENLGSCLGHDHPKASDFTWLCTASEPCKDVKECSTEPSCFDKFLQKNPTCKLTSTDPMIDKMRKTYSGPVDTGAWLLKAGSIQTSPNAANFNPLKKYLSNTSKTSSDWLKPCSPSKEAPREGISFKHIDTKLSSWIMASDSKMGVDSSENQKKILPSFALKDNQRWLMSKSDSGTSSSSWISGSEKQSQKGILFQSFDQNNSQWLMKSGQTVKS</sequence>
<name>A0A8W8NTU5_MAGGI</name>
<dbReference type="GO" id="GO:0003713">
    <property type="term" value="F:transcription coactivator activity"/>
    <property type="evidence" value="ECO:0007669"/>
    <property type="project" value="InterPro"/>
</dbReference>
<dbReference type="InterPro" id="IPR022174">
    <property type="entry name" value="NCOA4_N"/>
</dbReference>
<dbReference type="GO" id="GO:0009725">
    <property type="term" value="P:response to hormone"/>
    <property type="evidence" value="ECO:0007669"/>
    <property type="project" value="TreeGrafter"/>
</dbReference>